<dbReference type="STRING" id="3880.G7J085"/>
<reference evidence="5 7" key="2">
    <citation type="journal article" date="2014" name="BMC Genomics">
        <title>An improved genome release (version Mt4.0) for the model legume Medicago truncatula.</title>
        <authorList>
            <person name="Tang H."/>
            <person name="Krishnakumar V."/>
            <person name="Bidwell S."/>
            <person name="Rosen B."/>
            <person name="Chan A."/>
            <person name="Zhou S."/>
            <person name="Gentzbittel L."/>
            <person name="Childs K.L."/>
            <person name="Yandell M."/>
            <person name="Gundlach H."/>
            <person name="Mayer K.F."/>
            <person name="Schwartz D.C."/>
            <person name="Town C.D."/>
        </authorList>
    </citation>
    <scope>GENOME REANNOTATION</scope>
    <source>
        <strain evidence="6 7">cv. Jemalong A17</strain>
    </source>
</reference>
<dbReference type="OrthoDB" id="642536at2759"/>
<dbReference type="GO" id="GO:0006355">
    <property type="term" value="P:regulation of DNA-templated transcription"/>
    <property type="evidence" value="ECO:0007669"/>
    <property type="project" value="InterPro"/>
</dbReference>
<evidence type="ECO:0000256" key="1">
    <source>
        <dbReference type="ARBA" id="ARBA00004123"/>
    </source>
</evidence>
<dbReference type="PANTHER" id="PTHR33800">
    <property type="entry name" value="OS06G0113600 PROTEIN"/>
    <property type="match status" value="1"/>
</dbReference>
<dbReference type="GO" id="GO:0005634">
    <property type="term" value="C:nucleus"/>
    <property type="evidence" value="ECO:0007669"/>
    <property type="project" value="UniProtKB-SubCell"/>
</dbReference>
<evidence type="ECO:0000313" key="5">
    <source>
        <dbReference type="EMBL" id="AES68328.1"/>
    </source>
</evidence>
<dbReference type="EMBL" id="CM001219">
    <property type="protein sequence ID" value="AES68328.1"/>
    <property type="molecule type" value="Genomic_DNA"/>
</dbReference>
<dbReference type="EnsemblPlants" id="AES68328">
    <property type="protein sequence ID" value="AES68328"/>
    <property type="gene ID" value="MTR_3g006010"/>
</dbReference>
<dbReference type="SUPFAM" id="SSF50969">
    <property type="entry name" value="YVTN repeat-like/Quinoprotein amine dehydrogenase"/>
    <property type="match status" value="1"/>
</dbReference>
<dbReference type="HOGENOM" id="CLU_052098_0_0_1"/>
<dbReference type="Pfam" id="PF02671">
    <property type="entry name" value="PAH"/>
    <property type="match status" value="1"/>
</dbReference>
<protein>
    <submittedName>
        <fullName evidence="5">Paired amphipathic helix protein</fullName>
    </submittedName>
</protein>
<dbReference type="PaxDb" id="3880-AES68328"/>
<dbReference type="PANTHER" id="PTHR33800:SF13">
    <property type="entry name" value="OS06G0113600 PROTEIN"/>
    <property type="match status" value="1"/>
</dbReference>
<dbReference type="Pfam" id="PF03478">
    <property type="entry name" value="Beta-prop_KIB1-4"/>
    <property type="match status" value="1"/>
</dbReference>
<evidence type="ECO:0000259" key="4">
    <source>
        <dbReference type="Pfam" id="PF03478"/>
    </source>
</evidence>
<dbReference type="AlphaFoldDB" id="G7J085"/>
<organism evidence="5 7">
    <name type="scientific">Medicago truncatula</name>
    <name type="common">Barrel medic</name>
    <name type="synonym">Medicago tribuloides</name>
    <dbReference type="NCBI Taxonomy" id="3880"/>
    <lineage>
        <taxon>Eukaryota</taxon>
        <taxon>Viridiplantae</taxon>
        <taxon>Streptophyta</taxon>
        <taxon>Embryophyta</taxon>
        <taxon>Tracheophyta</taxon>
        <taxon>Spermatophyta</taxon>
        <taxon>Magnoliopsida</taxon>
        <taxon>eudicotyledons</taxon>
        <taxon>Gunneridae</taxon>
        <taxon>Pentapetalae</taxon>
        <taxon>rosids</taxon>
        <taxon>fabids</taxon>
        <taxon>Fabales</taxon>
        <taxon>Fabaceae</taxon>
        <taxon>Papilionoideae</taxon>
        <taxon>50 kb inversion clade</taxon>
        <taxon>NPAAA clade</taxon>
        <taxon>Hologalegina</taxon>
        <taxon>IRL clade</taxon>
        <taxon>Trifolieae</taxon>
        <taxon>Medicago</taxon>
    </lineage>
</organism>
<dbReference type="InterPro" id="IPR003822">
    <property type="entry name" value="PAH"/>
</dbReference>
<reference evidence="6" key="3">
    <citation type="submission" date="2015-04" db="UniProtKB">
        <authorList>
            <consortium name="EnsemblPlants"/>
        </authorList>
    </citation>
    <scope>IDENTIFICATION</scope>
    <source>
        <strain evidence="6">cv. Jemalong A17</strain>
    </source>
</reference>
<proteinExistence type="predicted"/>
<reference evidence="5 7" key="1">
    <citation type="journal article" date="2011" name="Nature">
        <title>The Medicago genome provides insight into the evolution of rhizobial symbioses.</title>
        <authorList>
            <person name="Young N.D."/>
            <person name="Debelle F."/>
            <person name="Oldroyd G.E."/>
            <person name="Geurts R."/>
            <person name="Cannon S.B."/>
            <person name="Udvardi M.K."/>
            <person name="Benedito V.A."/>
            <person name="Mayer K.F."/>
            <person name="Gouzy J."/>
            <person name="Schoof H."/>
            <person name="Van de Peer Y."/>
            <person name="Proost S."/>
            <person name="Cook D.R."/>
            <person name="Meyers B.C."/>
            <person name="Spannagl M."/>
            <person name="Cheung F."/>
            <person name="De Mita S."/>
            <person name="Krishnakumar V."/>
            <person name="Gundlach H."/>
            <person name="Zhou S."/>
            <person name="Mudge J."/>
            <person name="Bharti A.K."/>
            <person name="Murray J.D."/>
            <person name="Naoumkina M.A."/>
            <person name="Rosen B."/>
            <person name="Silverstein K.A."/>
            <person name="Tang H."/>
            <person name="Rombauts S."/>
            <person name="Zhao P.X."/>
            <person name="Zhou P."/>
            <person name="Barbe V."/>
            <person name="Bardou P."/>
            <person name="Bechner M."/>
            <person name="Bellec A."/>
            <person name="Berger A."/>
            <person name="Berges H."/>
            <person name="Bidwell S."/>
            <person name="Bisseling T."/>
            <person name="Choisne N."/>
            <person name="Couloux A."/>
            <person name="Denny R."/>
            <person name="Deshpande S."/>
            <person name="Dai X."/>
            <person name="Doyle J.J."/>
            <person name="Dudez A.M."/>
            <person name="Farmer A.D."/>
            <person name="Fouteau S."/>
            <person name="Franken C."/>
            <person name="Gibelin C."/>
            <person name="Gish J."/>
            <person name="Goldstein S."/>
            <person name="Gonzalez A.J."/>
            <person name="Green P.J."/>
            <person name="Hallab A."/>
            <person name="Hartog M."/>
            <person name="Hua A."/>
            <person name="Humphray S.J."/>
            <person name="Jeong D.H."/>
            <person name="Jing Y."/>
            <person name="Jocker A."/>
            <person name="Kenton S.M."/>
            <person name="Kim D.J."/>
            <person name="Klee K."/>
            <person name="Lai H."/>
            <person name="Lang C."/>
            <person name="Lin S."/>
            <person name="Macmil S.L."/>
            <person name="Magdelenat G."/>
            <person name="Matthews L."/>
            <person name="McCorrison J."/>
            <person name="Monaghan E.L."/>
            <person name="Mun J.H."/>
            <person name="Najar F.Z."/>
            <person name="Nicholson C."/>
            <person name="Noirot C."/>
            <person name="O'Bleness M."/>
            <person name="Paule C.R."/>
            <person name="Poulain J."/>
            <person name="Prion F."/>
            <person name="Qin B."/>
            <person name="Qu C."/>
            <person name="Retzel E.F."/>
            <person name="Riddle C."/>
            <person name="Sallet E."/>
            <person name="Samain S."/>
            <person name="Samson N."/>
            <person name="Sanders I."/>
            <person name="Saurat O."/>
            <person name="Scarpelli C."/>
            <person name="Schiex T."/>
            <person name="Segurens B."/>
            <person name="Severin A.J."/>
            <person name="Sherrier D.J."/>
            <person name="Shi R."/>
            <person name="Sims S."/>
            <person name="Singer S.R."/>
            <person name="Sinharoy S."/>
            <person name="Sterck L."/>
            <person name="Viollet A."/>
            <person name="Wang B.B."/>
            <person name="Wang K."/>
            <person name="Wang M."/>
            <person name="Wang X."/>
            <person name="Warfsmann J."/>
            <person name="Weissenbach J."/>
            <person name="White D.D."/>
            <person name="White J.D."/>
            <person name="Wiley G.B."/>
            <person name="Wincker P."/>
            <person name="Xing Y."/>
            <person name="Yang L."/>
            <person name="Yao Z."/>
            <person name="Ying F."/>
            <person name="Zhai J."/>
            <person name="Zhou L."/>
            <person name="Zuber A."/>
            <person name="Denarie J."/>
            <person name="Dixon R.A."/>
            <person name="May G.D."/>
            <person name="Schwartz D.C."/>
            <person name="Rogers J."/>
            <person name="Quetier F."/>
            <person name="Town C.D."/>
            <person name="Roe B.A."/>
        </authorList>
    </citation>
    <scope>NUCLEOTIDE SEQUENCE [LARGE SCALE GENOMIC DNA]</scope>
    <source>
        <strain evidence="5">A17</strain>
        <strain evidence="6 7">cv. Jemalong A17</strain>
    </source>
</reference>
<name>G7J085_MEDTR</name>
<comment type="subcellular location">
    <subcellularLocation>
        <location evidence="1 3">Nucleus</location>
    </subcellularLocation>
</comment>
<evidence type="ECO:0000256" key="3">
    <source>
        <dbReference type="PROSITE-ProRule" id="PRU00810"/>
    </source>
</evidence>
<dbReference type="InterPro" id="IPR011044">
    <property type="entry name" value="Quino_amine_DH_bsu"/>
</dbReference>
<evidence type="ECO:0000256" key="2">
    <source>
        <dbReference type="ARBA" id="ARBA00023242"/>
    </source>
</evidence>
<dbReference type="eggNOG" id="KOG4204">
    <property type="taxonomic scope" value="Eukaryota"/>
</dbReference>
<keyword evidence="2 3" id="KW-0539">Nucleus</keyword>
<evidence type="ECO:0000313" key="7">
    <source>
        <dbReference type="Proteomes" id="UP000002051"/>
    </source>
</evidence>
<gene>
    <name evidence="5" type="ordered locus">MTR_3g006010</name>
</gene>
<dbReference type="InterPro" id="IPR036600">
    <property type="entry name" value="PAH_sf"/>
</dbReference>
<dbReference type="Gene3D" id="1.20.1160.11">
    <property type="entry name" value="Paired amphipathic helix"/>
    <property type="match status" value="1"/>
</dbReference>
<dbReference type="Proteomes" id="UP000002051">
    <property type="component" value="Chromosome 3"/>
</dbReference>
<sequence>MKNLSLGDALGLFSALKRKFGYEKGGKYESFLQIMKDFKAETIDARVVKLRVYELLDGHEDLILRFNTFLPAKYEIKLPLDRDDDDEEQDGRMTETNIEVLKKYRITPSVQLDTGEAMNNIEDNCPFSWDMLDVISRDLDFDDLFQFSGVCKNWREFHKTYWKKFLASQEPLLIKKSYHDKKSFSFISIADRKVYHSKTINQFWHFAYFGSSSGYLIMRGDNNSFLLLNPFTRRKKVINTSTFKVNSTYFAYHVLLAFGKGSEEFVLVASCKSSSSLYVYQSRNLGWVTYLTMGNAWKVVDFVVFHNTIYVVTNEAIIGVLDLNSSNIKFLEMKSMPDVTSMSHLRLVCCDGQLLVVHIESEEILNVYKIDFSTMNYVKLETLGDIALFYASGEYFYALNNPRRWGFESNSLYAINLSSTTCKVCLGDDNRLPKYIKHDRTRVPPTENAYLLDWCFRHQQYEVDFSPDE</sequence>
<dbReference type="PROSITE" id="PS51477">
    <property type="entry name" value="PAH"/>
    <property type="match status" value="1"/>
</dbReference>
<keyword evidence="7" id="KW-1185">Reference proteome</keyword>
<accession>G7J085</accession>
<evidence type="ECO:0000313" key="6">
    <source>
        <dbReference type="EnsemblPlants" id="AES68328"/>
    </source>
</evidence>
<dbReference type="SUPFAM" id="SSF47762">
    <property type="entry name" value="PAH2 domain"/>
    <property type="match status" value="1"/>
</dbReference>
<feature type="domain" description="KIB1-4 beta-propeller" evidence="4">
    <location>
        <begin position="186"/>
        <end position="416"/>
    </location>
</feature>
<dbReference type="InterPro" id="IPR005174">
    <property type="entry name" value="KIB1-4_b-propeller"/>
</dbReference>